<comment type="caution">
    <text evidence="3">The sequence shown here is derived from an EMBL/GenBank/DDBJ whole genome shotgun (WGS) entry which is preliminary data.</text>
</comment>
<evidence type="ECO:0000256" key="2">
    <source>
        <dbReference type="SAM" id="Phobius"/>
    </source>
</evidence>
<gene>
    <name evidence="3" type="ORF">DDE18_12990</name>
</gene>
<dbReference type="Proteomes" id="UP000246018">
    <property type="component" value="Unassembled WGS sequence"/>
</dbReference>
<dbReference type="EMBL" id="QDGZ01000005">
    <property type="protein sequence ID" value="PVG82387.1"/>
    <property type="molecule type" value="Genomic_DNA"/>
</dbReference>
<evidence type="ECO:0000313" key="4">
    <source>
        <dbReference type="Proteomes" id="UP000246018"/>
    </source>
</evidence>
<name>A0A2T8F9P2_9ACTN</name>
<feature type="region of interest" description="Disordered" evidence="1">
    <location>
        <begin position="1"/>
        <end position="82"/>
    </location>
</feature>
<feature type="transmembrane region" description="Helical" evidence="2">
    <location>
        <begin position="113"/>
        <end position="135"/>
    </location>
</feature>
<keyword evidence="2" id="KW-0472">Membrane</keyword>
<feature type="transmembrane region" description="Helical" evidence="2">
    <location>
        <begin position="178"/>
        <end position="197"/>
    </location>
</feature>
<dbReference type="AlphaFoldDB" id="A0A2T8F9P2"/>
<keyword evidence="2" id="KW-0812">Transmembrane</keyword>
<reference evidence="3 4" key="1">
    <citation type="submission" date="2018-04" db="EMBL/GenBank/DDBJ databases">
        <title>Genome of Nocardioides gansuensis WSJ-1.</title>
        <authorList>
            <person name="Wu S."/>
            <person name="Wang G."/>
        </authorList>
    </citation>
    <scope>NUCLEOTIDE SEQUENCE [LARGE SCALE GENOMIC DNA]</scope>
    <source>
        <strain evidence="3 4">WSJ-1</strain>
    </source>
</reference>
<organism evidence="3 4">
    <name type="scientific">Nocardioides gansuensis</name>
    <dbReference type="NCBI Taxonomy" id="2138300"/>
    <lineage>
        <taxon>Bacteria</taxon>
        <taxon>Bacillati</taxon>
        <taxon>Actinomycetota</taxon>
        <taxon>Actinomycetes</taxon>
        <taxon>Propionibacteriales</taxon>
        <taxon>Nocardioidaceae</taxon>
        <taxon>Nocardioides</taxon>
    </lineage>
</organism>
<dbReference type="RefSeq" id="WP_116572691.1">
    <property type="nucleotide sequence ID" value="NZ_QDGZ01000005.1"/>
</dbReference>
<proteinExistence type="predicted"/>
<accession>A0A2T8F9P2</accession>
<sequence>MAEKDPDSVERSLELPSFGFGRKKRHRGEEPVTEPATDSEPLAETALEPDSGGGSATVSRPETVAVPPPLEPEPVAEEPPVEPEPIAAAATPATAPKPPREPREFTLPSLPPLQATIVTGAVVGVVAVGLNFAALQACDLIRGTTSCGGPGVLLLVAILILITYVGGWLLRGFHVEDAGSTAFLAVGLLTVVVMLFLVDALFSWWMLIVIPVLAVAAFVASWTLTTSFADVDVE</sequence>
<evidence type="ECO:0000256" key="1">
    <source>
        <dbReference type="SAM" id="MobiDB-lite"/>
    </source>
</evidence>
<feature type="compositionally biased region" description="Basic and acidic residues" evidence="1">
    <location>
        <begin position="1"/>
        <end position="13"/>
    </location>
</feature>
<feature type="transmembrane region" description="Helical" evidence="2">
    <location>
        <begin position="204"/>
        <end position="224"/>
    </location>
</feature>
<dbReference type="OrthoDB" id="3790893at2"/>
<feature type="transmembrane region" description="Helical" evidence="2">
    <location>
        <begin position="147"/>
        <end position="166"/>
    </location>
</feature>
<keyword evidence="4" id="KW-1185">Reference proteome</keyword>
<evidence type="ECO:0000313" key="3">
    <source>
        <dbReference type="EMBL" id="PVG82387.1"/>
    </source>
</evidence>
<protein>
    <submittedName>
        <fullName evidence="3">Uncharacterized protein</fullName>
    </submittedName>
</protein>
<keyword evidence="2" id="KW-1133">Transmembrane helix</keyword>